<feature type="region of interest" description="Disordered" evidence="1">
    <location>
        <begin position="475"/>
        <end position="523"/>
    </location>
</feature>
<dbReference type="Pfam" id="PF10294">
    <property type="entry name" value="Methyltransf_16"/>
    <property type="match status" value="1"/>
</dbReference>
<feature type="compositionally biased region" description="Basic and acidic residues" evidence="1">
    <location>
        <begin position="475"/>
        <end position="500"/>
    </location>
</feature>
<sequence>MTNAMRLMNFTQDRDLLQAVSMGNDVQMYVRLAVKNLRRFGHRPMVLTEAKAAARLCGGIAIVETQTICGFQDAIAPHERWRAVGVTSRHYYVLFLQRWRLIARTLRLGYSMLSLDTDIYWSADPLAVATAALPGVGVAVAVGTVHKTVSERQAAVVAEIVVSQRVIKRIDNLVTEALLKAFFSDDALRAIYREKADKVSGAGGTSVALLAAIRSDIAGVRPKLQRIILETVGVKPFLAAGFGTQSGRVHSDFRRRYLRLTRANGWLEDERLNSTQLTALLHKFLSELTSASFRSDVDAALNAIVCAMRSAVITDMDEAAVLEGVGNANEDADTADSECRSLLSAIVEVCRRCDRDGITLCASARGAGPVARAAAAAGTGRGADKAGDDDEDPRVARIVELLTASFASAQQRRTPRETAGADTTGGAPPARRPATRDCSICLLKGKGTFKHYYDDCPELKGLTPEAINALKKEARAAGHDSWWTEKEAKKEARKAADKGKGGKQGRSRGGGRGGQPADPPKSTALALSKTKELTDTIRGLLALTPPPSPPSGDMDALDDVSGPTGARVERGRGSIHNGVADQSLANPDMSIAELLFTSFGSLLRRLALCYSERHLIPALLELQPSGVTLTLEQSSGETCAEESMQSSVWVAAVVLCELMQRPCAAFPTGVGHWRGKRVLELGAGCGACGILAARCGASSVQLTDLAPLLPLLRRNAAANGVADCCSAVELEWGCPLPPFLLEPSSLDIILGADITAFALAADFECEEISAQLQGSGRGSGREGDSESGRASEGESGRDCDPDEKKPPEPACGGAAAATLVFCVRLAEPRPGPGGEEEEASPEEAAALAEYRAACERLGLRGV</sequence>
<dbReference type="PANTHER" id="PTHR14614:SF109">
    <property type="entry name" value="RIBOSOMAL LYSINE N-METHYLTRANSFERASE 5"/>
    <property type="match status" value="1"/>
</dbReference>
<dbReference type="SUPFAM" id="SSF53335">
    <property type="entry name" value="S-adenosyl-L-methionine-dependent methyltransferases"/>
    <property type="match status" value="1"/>
</dbReference>
<dbReference type="InterPro" id="IPR029063">
    <property type="entry name" value="SAM-dependent_MTases_sf"/>
</dbReference>
<evidence type="ECO:0000313" key="3">
    <source>
        <dbReference type="EnsemblProtists" id="EOD37080"/>
    </source>
</evidence>
<dbReference type="InterPro" id="IPR019410">
    <property type="entry name" value="Methyltransf_16"/>
</dbReference>
<dbReference type="PaxDb" id="2903-EOD37080"/>
<feature type="region of interest" description="Disordered" evidence="1">
    <location>
        <begin position="772"/>
        <end position="812"/>
    </location>
</feature>
<dbReference type="eggNOG" id="ENOG502SD8S">
    <property type="taxonomic scope" value="Eukaryota"/>
</dbReference>
<dbReference type="InterPro" id="IPR005069">
    <property type="entry name" value="Nucl-diP-sugar_transferase"/>
</dbReference>
<reference evidence="4" key="1">
    <citation type="journal article" date="2013" name="Nature">
        <title>Pan genome of the phytoplankton Emiliania underpins its global distribution.</title>
        <authorList>
            <person name="Read B.A."/>
            <person name="Kegel J."/>
            <person name="Klute M.J."/>
            <person name="Kuo A."/>
            <person name="Lefebvre S.C."/>
            <person name="Maumus F."/>
            <person name="Mayer C."/>
            <person name="Miller J."/>
            <person name="Monier A."/>
            <person name="Salamov A."/>
            <person name="Young J."/>
            <person name="Aguilar M."/>
            <person name="Claverie J.M."/>
            <person name="Frickenhaus S."/>
            <person name="Gonzalez K."/>
            <person name="Herman E.K."/>
            <person name="Lin Y.C."/>
            <person name="Napier J."/>
            <person name="Ogata H."/>
            <person name="Sarno A.F."/>
            <person name="Shmutz J."/>
            <person name="Schroeder D."/>
            <person name="de Vargas C."/>
            <person name="Verret F."/>
            <person name="von Dassow P."/>
            <person name="Valentin K."/>
            <person name="Van de Peer Y."/>
            <person name="Wheeler G."/>
            <person name="Dacks J.B."/>
            <person name="Delwiche C.F."/>
            <person name="Dyhrman S.T."/>
            <person name="Glockner G."/>
            <person name="John U."/>
            <person name="Richards T."/>
            <person name="Worden A.Z."/>
            <person name="Zhang X."/>
            <person name="Grigoriev I.V."/>
            <person name="Allen A.E."/>
            <person name="Bidle K."/>
            <person name="Borodovsky M."/>
            <person name="Bowler C."/>
            <person name="Brownlee C."/>
            <person name="Cock J.M."/>
            <person name="Elias M."/>
            <person name="Gladyshev V.N."/>
            <person name="Groth M."/>
            <person name="Guda C."/>
            <person name="Hadaegh A."/>
            <person name="Iglesias-Rodriguez M.D."/>
            <person name="Jenkins J."/>
            <person name="Jones B.M."/>
            <person name="Lawson T."/>
            <person name="Leese F."/>
            <person name="Lindquist E."/>
            <person name="Lobanov A."/>
            <person name="Lomsadze A."/>
            <person name="Malik S.B."/>
            <person name="Marsh M.E."/>
            <person name="Mackinder L."/>
            <person name="Mock T."/>
            <person name="Mueller-Roeber B."/>
            <person name="Pagarete A."/>
            <person name="Parker M."/>
            <person name="Probert I."/>
            <person name="Quesneville H."/>
            <person name="Raines C."/>
            <person name="Rensing S.A."/>
            <person name="Riano-Pachon D.M."/>
            <person name="Richier S."/>
            <person name="Rokitta S."/>
            <person name="Shiraiwa Y."/>
            <person name="Soanes D.M."/>
            <person name="van der Giezen M."/>
            <person name="Wahlund T.M."/>
            <person name="Williams B."/>
            <person name="Wilson W."/>
            <person name="Wolfe G."/>
            <person name="Wurch L.L."/>
        </authorList>
    </citation>
    <scope>NUCLEOTIDE SEQUENCE</scope>
</reference>
<feature type="domain" description="Nucleotide-diphospho-sugar transferase" evidence="2">
    <location>
        <begin position="86"/>
        <end position="129"/>
    </location>
</feature>
<proteinExistence type="predicted"/>
<dbReference type="Proteomes" id="UP000013827">
    <property type="component" value="Unassembled WGS sequence"/>
</dbReference>
<keyword evidence="4" id="KW-1185">Reference proteome</keyword>
<dbReference type="Gene3D" id="3.40.50.150">
    <property type="entry name" value="Vaccinia Virus protein VP39"/>
    <property type="match status" value="1"/>
</dbReference>
<organism evidence="3 4">
    <name type="scientific">Emiliania huxleyi (strain CCMP1516)</name>
    <dbReference type="NCBI Taxonomy" id="280463"/>
    <lineage>
        <taxon>Eukaryota</taxon>
        <taxon>Haptista</taxon>
        <taxon>Haptophyta</taxon>
        <taxon>Prymnesiophyceae</taxon>
        <taxon>Isochrysidales</taxon>
        <taxon>Noelaerhabdaceae</taxon>
        <taxon>Emiliania</taxon>
    </lineage>
</organism>
<feature type="region of interest" description="Disordered" evidence="1">
    <location>
        <begin position="407"/>
        <end position="434"/>
    </location>
</feature>
<feature type="compositionally biased region" description="Basic and acidic residues" evidence="1">
    <location>
        <begin position="779"/>
        <end position="807"/>
    </location>
</feature>
<dbReference type="PANTHER" id="PTHR14614">
    <property type="entry name" value="HEPATOCELLULAR CARCINOMA-ASSOCIATED ANTIGEN"/>
    <property type="match status" value="1"/>
</dbReference>
<feature type="region of interest" description="Disordered" evidence="1">
    <location>
        <begin position="540"/>
        <end position="574"/>
    </location>
</feature>
<dbReference type="EnsemblProtists" id="EOD37080">
    <property type="protein sequence ID" value="EOD37080"/>
    <property type="gene ID" value="EMIHUDRAFT_122462"/>
</dbReference>
<dbReference type="AlphaFoldDB" id="A0A0D3KMU5"/>
<evidence type="ECO:0000256" key="1">
    <source>
        <dbReference type="SAM" id="MobiDB-lite"/>
    </source>
</evidence>
<evidence type="ECO:0000313" key="4">
    <source>
        <dbReference type="Proteomes" id="UP000013827"/>
    </source>
</evidence>
<dbReference type="Pfam" id="PF03407">
    <property type="entry name" value="Nucleotid_trans"/>
    <property type="match status" value="1"/>
</dbReference>
<evidence type="ECO:0000259" key="2">
    <source>
        <dbReference type="Pfam" id="PF03407"/>
    </source>
</evidence>
<accession>A0A0D3KMU5</accession>
<reference evidence="3" key="2">
    <citation type="submission" date="2024-10" db="UniProtKB">
        <authorList>
            <consortium name="EnsemblProtists"/>
        </authorList>
    </citation>
    <scope>IDENTIFICATION</scope>
</reference>
<protein>
    <recommendedName>
        <fullName evidence="2">Nucleotide-diphospho-sugar transferase domain-containing protein</fullName>
    </recommendedName>
</protein>
<name>A0A0D3KMU5_EMIH1</name>
<feature type="compositionally biased region" description="Low complexity" evidence="1">
    <location>
        <begin position="418"/>
        <end position="427"/>
    </location>
</feature>